<accession>A0A6N7ZIF7</accession>
<feature type="domain" description="SH3b" evidence="2">
    <location>
        <begin position="275"/>
        <end position="337"/>
    </location>
</feature>
<dbReference type="InterPro" id="IPR052354">
    <property type="entry name" value="Cell_Wall_Dynamics_Protein"/>
</dbReference>
<name>A0A6N7ZIF7_9MICO</name>
<evidence type="ECO:0000256" key="1">
    <source>
        <dbReference type="SAM" id="SignalP"/>
    </source>
</evidence>
<dbReference type="AlphaFoldDB" id="A0A6N7ZIF7"/>
<dbReference type="InterPro" id="IPR011055">
    <property type="entry name" value="Dup_hybrid_motif"/>
</dbReference>
<dbReference type="Gene3D" id="2.70.70.10">
    <property type="entry name" value="Glucose Permease (Domain IIA)"/>
    <property type="match status" value="1"/>
</dbReference>
<comment type="caution">
    <text evidence="3">The sequence shown here is derived from an EMBL/GenBank/DDBJ whole genome shotgun (WGS) entry which is preliminary data.</text>
</comment>
<dbReference type="Pfam" id="PF01551">
    <property type="entry name" value="Peptidase_M23"/>
    <property type="match status" value="1"/>
</dbReference>
<feature type="signal peptide" evidence="1">
    <location>
        <begin position="1"/>
        <end position="34"/>
    </location>
</feature>
<dbReference type="InterPro" id="IPR016047">
    <property type="entry name" value="M23ase_b-sheet_dom"/>
</dbReference>
<dbReference type="EMBL" id="WMKA01000019">
    <property type="protein sequence ID" value="MTG89285.1"/>
    <property type="molecule type" value="Genomic_DNA"/>
</dbReference>
<evidence type="ECO:0000259" key="2">
    <source>
        <dbReference type="PROSITE" id="PS51781"/>
    </source>
</evidence>
<dbReference type="InterPro" id="IPR036028">
    <property type="entry name" value="SH3-like_dom_sf"/>
</dbReference>
<dbReference type="SMART" id="SM00287">
    <property type="entry name" value="SH3b"/>
    <property type="match status" value="3"/>
</dbReference>
<dbReference type="Pfam" id="PF08239">
    <property type="entry name" value="SH3_3"/>
    <property type="match status" value="3"/>
</dbReference>
<dbReference type="PROSITE" id="PS51781">
    <property type="entry name" value="SH3B"/>
    <property type="match status" value="2"/>
</dbReference>
<dbReference type="PANTHER" id="PTHR34408">
    <property type="entry name" value="FAMILY PROTEIN, PUTATIVE-RELATED"/>
    <property type="match status" value="1"/>
</dbReference>
<evidence type="ECO:0000313" key="3">
    <source>
        <dbReference type="EMBL" id="MTG89285.1"/>
    </source>
</evidence>
<feature type="chain" id="PRO_5038788170" evidence="1">
    <location>
        <begin position="35"/>
        <end position="421"/>
    </location>
</feature>
<evidence type="ECO:0000313" key="4">
    <source>
        <dbReference type="Proteomes" id="UP000440668"/>
    </source>
</evidence>
<dbReference type="Gene3D" id="2.30.30.40">
    <property type="entry name" value="SH3 Domains"/>
    <property type="match status" value="3"/>
</dbReference>
<dbReference type="RefSeq" id="WP_155099122.1">
    <property type="nucleotide sequence ID" value="NZ_WMKA01000019.1"/>
</dbReference>
<organism evidence="3 4">
    <name type="scientific">Cellulosimicrobium composti</name>
    <dbReference type="NCBI Taxonomy" id="2672572"/>
    <lineage>
        <taxon>Bacteria</taxon>
        <taxon>Bacillati</taxon>
        <taxon>Actinomycetota</taxon>
        <taxon>Actinomycetes</taxon>
        <taxon>Micrococcales</taxon>
        <taxon>Promicromonosporaceae</taxon>
        <taxon>Cellulosimicrobium</taxon>
    </lineage>
</organism>
<dbReference type="SUPFAM" id="SSF51261">
    <property type="entry name" value="Duplicated hybrid motif"/>
    <property type="match status" value="1"/>
</dbReference>
<dbReference type="Proteomes" id="UP000440668">
    <property type="component" value="Unassembled WGS sequence"/>
</dbReference>
<keyword evidence="1" id="KW-0732">Signal</keyword>
<dbReference type="CDD" id="cd12797">
    <property type="entry name" value="M23_peptidase"/>
    <property type="match status" value="1"/>
</dbReference>
<proteinExistence type="predicted"/>
<sequence>MVRRTRRWTGVGLVMATALATGVGTALVAPSASAAATTVVSPLAARAYSVSSSYGPRCMPIPNASTWHLGQDLGATSGTRINAIADGTVLKAGSVTGFGQWVVLRHTVGGETVSSVYGHVLDGDKYVKVGQKVKAGQRIADVGSTGTSTSPHLHLEVWRGTYGSGAAHVDPLAYLKNKGVDLGRNATRVAARSTPASCTYYATTAVNLRKSASTSAAVLALVPRGAAVVGKPGDGSGSWRKVTYGKTTGWVSAAYVGPTKPAPVATPAAAKPAATTTRYVTANPLNLRASATTSSAVLARLAKGTKLSVLSTSGGWLKVTANGRTGWVSAQYTSTSAPAAAAAKPAPKPTPAPPKAAVSYVTASVLNLRKSASTSSAVVAKLPRGTAVTHAGTASKGWLKVTVGGRTGYVSTTYLSATKPR</sequence>
<reference evidence="3 4" key="1">
    <citation type="submission" date="2019-11" db="EMBL/GenBank/DDBJ databases">
        <title>Cellulosimicrobium composti sp. nov. isolated from a compost.</title>
        <authorList>
            <person name="Yang Y."/>
        </authorList>
    </citation>
    <scope>NUCLEOTIDE SEQUENCE [LARGE SCALE GENOMIC DNA]</scope>
    <source>
        <strain evidence="3 4">BIT-GX5</strain>
    </source>
</reference>
<protein>
    <submittedName>
        <fullName evidence="3">SH3 domain-containing protein</fullName>
    </submittedName>
</protein>
<dbReference type="PANTHER" id="PTHR34408:SF1">
    <property type="entry name" value="GLYCOSYL HYDROLASE FAMILY 19 DOMAIN-CONTAINING PROTEIN HI_1415"/>
    <property type="match status" value="1"/>
</dbReference>
<feature type="domain" description="SH3b" evidence="2">
    <location>
        <begin position="356"/>
        <end position="419"/>
    </location>
</feature>
<dbReference type="InterPro" id="IPR003646">
    <property type="entry name" value="SH3-like_bac-type"/>
</dbReference>
<dbReference type="SUPFAM" id="SSF50044">
    <property type="entry name" value="SH3-domain"/>
    <property type="match status" value="1"/>
</dbReference>
<gene>
    <name evidence="3" type="ORF">GJV82_10050</name>
</gene>